<evidence type="ECO:0000313" key="1">
    <source>
        <dbReference type="EMBL" id="KAG5181964.1"/>
    </source>
</evidence>
<comment type="caution">
    <text evidence="1">The sequence shown here is derived from an EMBL/GenBank/DDBJ whole genome shotgun (WGS) entry which is preliminary data.</text>
</comment>
<dbReference type="EMBL" id="JAFCMP010000279">
    <property type="protein sequence ID" value="KAG5181964.1"/>
    <property type="molecule type" value="Genomic_DNA"/>
</dbReference>
<organism evidence="1 2">
    <name type="scientific">Tribonema minus</name>
    <dbReference type="NCBI Taxonomy" id="303371"/>
    <lineage>
        <taxon>Eukaryota</taxon>
        <taxon>Sar</taxon>
        <taxon>Stramenopiles</taxon>
        <taxon>Ochrophyta</taxon>
        <taxon>PX clade</taxon>
        <taxon>Xanthophyceae</taxon>
        <taxon>Tribonematales</taxon>
        <taxon>Tribonemataceae</taxon>
        <taxon>Tribonema</taxon>
    </lineage>
</organism>
<dbReference type="Proteomes" id="UP000664859">
    <property type="component" value="Unassembled WGS sequence"/>
</dbReference>
<reference evidence="1" key="1">
    <citation type="submission" date="2021-02" db="EMBL/GenBank/DDBJ databases">
        <title>First Annotated Genome of the Yellow-green Alga Tribonema minus.</title>
        <authorList>
            <person name="Mahan K.M."/>
        </authorList>
    </citation>
    <scope>NUCLEOTIDE SEQUENCE</scope>
    <source>
        <strain evidence="1">UTEX B ZZ1240</strain>
    </source>
</reference>
<gene>
    <name evidence="1" type="ORF">JKP88DRAFT_150129</name>
</gene>
<sequence>RLMGGDMRIIAEVAARNEWWQATPARREVQQTLLAAPPAHSWGDHTGMDDTACERSVRERDVRDDLALALDGSIEMKSPAGFADVVTATEVIEVKSCRNWKHALGQVLAYHAFMSDKSKRIHLFAY</sequence>
<feature type="non-terminal residue" evidence="1">
    <location>
        <position position="1"/>
    </location>
</feature>
<dbReference type="OrthoDB" id="10526022at2759"/>
<feature type="non-terminal residue" evidence="1">
    <location>
        <position position="126"/>
    </location>
</feature>
<keyword evidence="2" id="KW-1185">Reference proteome</keyword>
<protein>
    <submittedName>
        <fullName evidence="1">FirrV-1-A34</fullName>
    </submittedName>
</protein>
<dbReference type="AlphaFoldDB" id="A0A835YW01"/>
<name>A0A835YW01_9STRA</name>
<evidence type="ECO:0000313" key="2">
    <source>
        <dbReference type="Proteomes" id="UP000664859"/>
    </source>
</evidence>
<accession>A0A835YW01</accession>
<proteinExistence type="predicted"/>